<dbReference type="EMBL" id="MCGR01000046">
    <property type="protein sequence ID" value="ORY73445.1"/>
    <property type="molecule type" value="Genomic_DNA"/>
</dbReference>
<proteinExistence type="predicted"/>
<comment type="caution">
    <text evidence="2">The sequence shown here is derived from an EMBL/GenBank/DDBJ whole genome shotgun (WGS) entry which is preliminary data.</text>
</comment>
<dbReference type="STRING" id="106004.A0A1Y2ERH7"/>
<dbReference type="AlphaFoldDB" id="A0A1Y2ERH7"/>
<evidence type="ECO:0000313" key="2">
    <source>
        <dbReference type="EMBL" id="ORY73445.1"/>
    </source>
</evidence>
<feature type="compositionally biased region" description="Low complexity" evidence="1">
    <location>
        <begin position="269"/>
        <end position="281"/>
    </location>
</feature>
<organism evidence="2 3">
    <name type="scientific">Leucosporidium creatinivorum</name>
    <dbReference type="NCBI Taxonomy" id="106004"/>
    <lineage>
        <taxon>Eukaryota</taxon>
        <taxon>Fungi</taxon>
        <taxon>Dikarya</taxon>
        <taxon>Basidiomycota</taxon>
        <taxon>Pucciniomycotina</taxon>
        <taxon>Microbotryomycetes</taxon>
        <taxon>Leucosporidiales</taxon>
        <taxon>Leucosporidium</taxon>
    </lineage>
</organism>
<keyword evidence="3" id="KW-1185">Reference proteome</keyword>
<sequence>MSLYTEPLYLQASPTTALLSDTRPTSLSPSALSALNATLDELLQLFIHASLIAPTGTSPPSVNGTPPLSAGPLGPKDVYTTERFAAGVRRVLGPSLGKNVLLEAELAIRELLKMGAPSLRGDGALRKGSFSGSPGVPATTQADDLFRLLREWVMEISGLGAACPPTGPMTLTNHLLALTPPPPPPLGTMSPQLTFIIALYAERCLFYLGDYLARAVGRVTERGQNESASLMDVEAAFAEDDTIWSWLRGLRVRGHIEAEIAAIKNKQTGSSGHSRSASAGSPVLGGGKAMAAPSIAASRRSQDTTLTYGTRRDRQGSTASTFGLGIVESGGETFEQLMQSGKTMKVSLTPDRLRTADVGLSPSRSLL</sequence>
<dbReference type="OrthoDB" id="2537106at2759"/>
<protein>
    <submittedName>
        <fullName evidence="2">Uncharacterized protein</fullName>
    </submittedName>
</protein>
<accession>A0A1Y2ERH7</accession>
<evidence type="ECO:0000256" key="1">
    <source>
        <dbReference type="SAM" id="MobiDB-lite"/>
    </source>
</evidence>
<gene>
    <name evidence="2" type="ORF">BCR35DRAFT_344431</name>
</gene>
<feature type="region of interest" description="Disordered" evidence="1">
    <location>
        <begin position="264"/>
        <end position="322"/>
    </location>
</feature>
<dbReference type="Proteomes" id="UP000193467">
    <property type="component" value="Unassembled WGS sequence"/>
</dbReference>
<evidence type="ECO:0000313" key="3">
    <source>
        <dbReference type="Proteomes" id="UP000193467"/>
    </source>
</evidence>
<dbReference type="InParanoid" id="A0A1Y2ERH7"/>
<name>A0A1Y2ERH7_9BASI</name>
<reference evidence="2 3" key="1">
    <citation type="submission" date="2016-07" db="EMBL/GenBank/DDBJ databases">
        <title>Pervasive Adenine N6-methylation of Active Genes in Fungi.</title>
        <authorList>
            <consortium name="DOE Joint Genome Institute"/>
            <person name="Mondo S.J."/>
            <person name="Dannebaum R.O."/>
            <person name="Kuo R.C."/>
            <person name="Labutti K."/>
            <person name="Haridas S."/>
            <person name="Kuo A."/>
            <person name="Salamov A."/>
            <person name="Ahrendt S.R."/>
            <person name="Lipzen A."/>
            <person name="Sullivan W."/>
            <person name="Andreopoulos W.B."/>
            <person name="Clum A."/>
            <person name="Lindquist E."/>
            <person name="Daum C."/>
            <person name="Ramamoorthy G.K."/>
            <person name="Gryganskyi A."/>
            <person name="Culley D."/>
            <person name="Magnuson J.K."/>
            <person name="James T.Y."/>
            <person name="O'Malley M.A."/>
            <person name="Stajich J.E."/>
            <person name="Spatafora J.W."/>
            <person name="Visel A."/>
            <person name="Grigoriev I.V."/>
        </authorList>
    </citation>
    <scope>NUCLEOTIDE SEQUENCE [LARGE SCALE GENOMIC DNA]</scope>
    <source>
        <strain evidence="2 3">62-1032</strain>
    </source>
</reference>